<dbReference type="PANTHER" id="PTHR12526:SF634">
    <property type="entry name" value="BLL3361 PROTEIN"/>
    <property type="match status" value="1"/>
</dbReference>
<dbReference type="CDD" id="cd03801">
    <property type="entry name" value="GT4_PimA-like"/>
    <property type="match status" value="1"/>
</dbReference>
<dbReference type="SUPFAM" id="SSF53756">
    <property type="entry name" value="UDP-Glycosyltransferase/glycogen phosphorylase"/>
    <property type="match status" value="1"/>
</dbReference>
<organism evidence="2 3">
    <name type="scientific">Rhizobium straminoryzae</name>
    <dbReference type="NCBI Taxonomy" id="1387186"/>
    <lineage>
        <taxon>Bacteria</taxon>
        <taxon>Pseudomonadati</taxon>
        <taxon>Pseudomonadota</taxon>
        <taxon>Alphaproteobacteria</taxon>
        <taxon>Hyphomicrobiales</taxon>
        <taxon>Rhizobiaceae</taxon>
        <taxon>Rhizobium/Agrobacterium group</taxon>
        <taxon>Rhizobium</taxon>
    </lineage>
</organism>
<evidence type="ECO:0000313" key="3">
    <source>
        <dbReference type="Proteomes" id="UP000316801"/>
    </source>
</evidence>
<protein>
    <submittedName>
        <fullName evidence="2">Glycosyltransferase family 4 protein</fullName>
    </submittedName>
</protein>
<keyword evidence="3" id="KW-1185">Reference proteome</keyword>
<dbReference type="Gene3D" id="3.40.50.2000">
    <property type="entry name" value="Glycogen Phosphorylase B"/>
    <property type="match status" value="2"/>
</dbReference>
<proteinExistence type="predicted"/>
<dbReference type="PANTHER" id="PTHR12526">
    <property type="entry name" value="GLYCOSYLTRANSFERASE"/>
    <property type="match status" value="1"/>
</dbReference>
<name>A0A549T7G2_9HYPH</name>
<dbReference type="GO" id="GO:0016757">
    <property type="term" value="F:glycosyltransferase activity"/>
    <property type="evidence" value="ECO:0007669"/>
    <property type="project" value="InterPro"/>
</dbReference>
<evidence type="ECO:0000313" key="2">
    <source>
        <dbReference type="EMBL" id="TRL37786.1"/>
    </source>
</evidence>
<dbReference type="Pfam" id="PF00534">
    <property type="entry name" value="Glycos_transf_1"/>
    <property type="match status" value="1"/>
</dbReference>
<accession>A0A549T7G2</accession>
<evidence type="ECO:0000259" key="1">
    <source>
        <dbReference type="Pfam" id="PF00534"/>
    </source>
</evidence>
<reference evidence="2 3" key="1">
    <citation type="submission" date="2019-07" db="EMBL/GenBank/DDBJ databases">
        <title>Ln-dependent methylotrophs.</title>
        <authorList>
            <person name="Tani A."/>
        </authorList>
    </citation>
    <scope>NUCLEOTIDE SEQUENCE [LARGE SCALE GENOMIC DNA]</scope>
    <source>
        <strain evidence="2 3">SM12</strain>
    </source>
</reference>
<dbReference type="AlphaFoldDB" id="A0A549T7G2"/>
<sequence length="377" mass="41099">MTEPLPAPAPEPIPPIDPATPARVLQLVTHDKLGGVRVLVSMVSEGLRERGYLVEERAVEVPGRLATLANMAALARDILAGRYHVIFTYQAAASIFGNAFGFLRKVPVRAAHHTASPEGIRPHWRRLDRAFGTLGLYTHMIVNSQATRDAFAAWPARYRARFVDIPHGVDPLPPAAHRIDWRRRLAIPAGEPLLVATGRLVDQKDHATAVRALARLPEVHLAIAGDGPEEQALKTLATTLGVQHRLHLVGPLKRADLGDFFAAATLYLFPSVWETFGLAGVEAAMAGLPLVAADLPVLREVLSKSDAPANAAMTRFHAVGDEAGLAAAVVALLERRPSAEIRDRYAADHRRHHSRQRMLTLYAGFLEAALRQTAQQR</sequence>
<comment type="caution">
    <text evidence="2">The sequence shown here is derived from an EMBL/GenBank/DDBJ whole genome shotgun (WGS) entry which is preliminary data.</text>
</comment>
<dbReference type="InterPro" id="IPR001296">
    <property type="entry name" value="Glyco_trans_1"/>
</dbReference>
<keyword evidence="2" id="KW-0808">Transferase</keyword>
<dbReference type="EMBL" id="VJMG01000038">
    <property type="protein sequence ID" value="TRL37786.1"/>
    <property type="molecule type" value="Genomic_DNA"/>
</dbReference>
<feature type="domain" description="Glycosyl transferase family 1" evidence="1">
    <location>
        <begin position="179"/>
        <end position="343"/>
    </location>
</feature>
<dbReference type="Proteomes" id="UP000316801">
    <property type="component" value="Unassembled WGS sequence"/>
</dbReference>
<dbReference type="RefSeq" id="WP_143125892.1">
    <property type="nucleotide sequence ID" value="NZ_VJMG01000038.1"/>
</dbReference>
<gene>
    <name evidence="2" type="ORF">FNA46_14310</name>
</gene>